<sequence>MHPYCILQSSFKDFAEHTRFNSVLRLYDMFSLYIGAYYTYLLPPLTTSSYGPMRLRMKCRTW</sequence>
<evidence type="ECO:0000313" key="3">
    <source>
        <dbReference type="Proteomes" id="UP000807353"/>
    </source>
</evidence>
<gene>
    <name evidence="2" type="ORF">BDZ94DRAFT_18348</name>
</gene>
<proteinExistence type="predicted"/>
<evidence type="ECO:0000256" key="1">
    <source>
        <dbReference type="SAM" id="Phobius"/>
    </source>
</evidence>
<keyword evidence="1" id="KW-0812">Transmembrane</keyword>
<dbReference type="AlphaFoldDB" id="A0A9P5YLB7"/>
<feature type="transmembrane region" description="Helical" evidence="1">
    <location>
        <begin position="30"/>
        <end position="50"/>
    </location>
</feature>
<keyword evidence="3" id="KW-1185">Reference proteome</keyword>
<accession>A0A9P5YLB7</accession>
<dbReference type="EMBL" id="MU150229">
    <property type="protein sequence ID" value="KAF9469685.1"/>
    <property type="molecule type" value="Genomic_DNA"/>
</dbReference>
<evidence type="ECO:0000313" key="2">
    <source>
        <dbReference type="EMBL" id="KAF9469685.1"/>
    </source>
</evidence>
<keyword evidence="1" id="KW-0472">Membrane</keyword>
<protein>
    <submittedName>
        <fullName evidence="2">Uncharacterized protein</fullName>
    </submittedName>
</protein>
<keyword evidence="1" id="KW-1133">Transmembrane helix</keyword>
<dbReference type="Proteomes" id="UP000807353">
    <property type="component" value="Unassembled WGS sequence"/>
</dbReference>
<name>A0A9P5YLB7_9AGAR</name>
<organism evidence="2 3">
    <name type="scientific">Collybia nuda</name>
    <dbReference type="NCBI Taxonomy" id="64659"/>
    <lineage>
        <taxon>Eukaryota</taxon>
        <taxon>Fungi</taxon>
        <taxon>Dikarya</taxon>
        <taxon>Basidiomycota</taxon>
        <taxon>Agaricomycotina</taxon>
        <taxon>Agaricomycetes</taxon>
        <taxon>Agaricomycetidae</taxon>
        <taxon>Agaricales</taxon>
        <taxon>Tricholomatineae</taxon>
        <taxon>Clitocybaceae</taxon>
        <taxon>Collybia</taxon>
    </lineage>
</organism>
<reference evidence="2" key="1">
    <citation type="submission" date="2020-11" db="EMBL/GenBank/DDBJ databases">
        <authorList>
            <consortium name="DOE Joint Genome Institute"/>
            <person name="Ahrendt S."/>
            <person name="Riley R."/>
            <person name="Andreopoulos W."/>
            <person name="Labutti K."/>
            <person name="Pangilinan J."/>
            <person name="Ruiz-Duenas F.J."/>
            <person name="Barrasa J.M."/>
            <person name="Sanchez-Garcia M."/>
            <person name="Camarero S."/>
            <person name="Miyauchi S."/>
            <person name="Serrano A."/>
            <person name="Linde D."/>
            <person name="Babiker R."/>
            <person name="Drula E."/>
            <person name="Ayuso-Fernandez I."/>
            <person name="Pacheco R."/>
            <person name="Padilla G."/>
            <person name="Ferreira P."/>
            <person name="Barriuso J."/>
            <person name="Kellner H."/>
            <person name="Castanera R."/>
            <person name="Alfaro M."/>
            <person name="Ramirez L."/>
            <person name="Pisabarro A.G."/>
            <person name="Kuo A."/>
            <person name="Tritt A."/>
            <person name="Lipzen A."/>
            <person name="He G."/>
            <person name="Yan M."/>
            <person name="Ng V."/>
            <person name="Cullen D."/>
            <person name="Martin F."/>
            <person name="Rosso M.-N."/>
            <person name="Henrissat B."/>
            <person name="Hibbett D."/>
            <person name="Martinez A.T."/>
            <person name="Grigoriev I.V."/>
        </authorList>
    </citation>
    <scope>NUCLEOTIDE SEQUENCE</scope>
    <source>
        <strain evidence="2">CBS 247.69</strain>
    </source>
</reference>
<comment type="caution">
    <text evidence="2">The sequence shown here is derived from an EMBL/GenBank/DDBJ whole genome shotgun (WGS) entry which is preliminary data.</text>
</comment>